<dbReference type="RefSeq" id="WP_160300109.1">
    <property type="nucleotide sequence ID" value="NZ_FQVC01000001.1"/>
</dbReference>
<organism evidence="1 2">
    <name type="scientific">Devosia limi DSM 17137</name>
    <dbReference type="NCBI Taxonomy" id="1121477"/>
    <lineage>
        <taxon>Bacteria</taxon>
        <taxon>Pseudomonadati</taxon>
        <taxon>Pseudomonadota</taxon>
        <taxon>Alphaproteobacteria</taxon>
        <taxon>Hyphomicrobiales</taxon>
        <taxon>Devosiaceae</taxon>
        <taxon>Devosia</taxon>
    </lineage>
</organism>
<evidence type="ECO:0000313" key="1">
    <source>
        <dbReference type="EMBL" id="SHE34060.1"/>
    </source>
</evidence>
<gene>
    <name evidence="1" type="ORF">SAMN02745223_00110</name>
</gene>
<reference evidence="1 2" key="1">
    <citation type="submission" date="2016-11" db="EMBL/GenBank/DDBJ databases">
        <authorList>
            <person name="Jaros S."/>
            <person name="Januszkiewicz K."/>
            <person name="Wedrychowicz H."/>
        </authorList>
    </citation>
    <scope>NUCLEOTIDE SEQUENCE [LARGE SCALE GENOMIC DNA]</scope>
    <source>
        <strain evidence="1 2">DSM 17137</strain>
    </source>
</reference>
<dbReference type="EMBL" id="FQVC01000001">
    <property type="protein sequence ID" value="SHE34060.1"/>
    <property type="molecule type" value="Genomic_DNA"/>
</dbReference>
<protein>
    <submittedName>
        <fullName evidence="1">Uncharacterized protein</fullName>
    </submittedName>
</protein>
<proteinExistence type="predicted"/>
<dbReference type="Proteomes" id="UP000184533">
    <property type="component" value="Unassembled WGS sequence"/>
</dbReference>
<dbReference type="OrthoDB" id="7951324at2"/>
<accession>A0A1M4SPB3</accession>
<dbReference type="AlphaFoldDB" id="A0A1M4SPB3"/>
<evidence type="ECO:0000313" key="2">
    <source>
        <dbReference type="Proteomes" id="UP000184533"/>
    </source>
</evidence>
<name>A0A1M4SPB3_9HYPH</name>
<sequence>MKHEPNFPYAIALPDAPLAMPKQQLERHNSVLATLRRKFASLSWF</sequence>